<sequence>MSSAKHSRGSSRTSDYEEPTCLINDLVSLQGTVILLLGLIAIAMAHHGYYVAKSYYKPYEHHHGYEHYHGGHHGYEHGHHGHHYH</sequence>
<dbReference type="Proteomes" id="UP001152798">
    <property type="component" value="Chromosome 6"/>
</dbReference>
<dbReference type="AlphaFoldDB" id="A0A9P0HMI7"/>
<reference evidence="2" key="1">
    <citation type="submission" date="2022-01" db="EMBL/GenBank/DDBJ databases">
        <authorList>
            <person name="King R."/>
        </authorList>
    </citation>
    <scope>NUCLEOTIDE SEQUENCE</scope>
</reference>
<name>A0A9P0HMI7_NEZVI</name>
<gene>
    <name evidence="2" type="ORF">NEZAVI_LOCUS13115</name>
</gene>
<keyword evidence="1" id="KW-0472">Membrane</keyword>
<keyword evidence="3" id="KW-1185">Reference proteome</keyword>
<keyword evidence="1" id="KW-0812">Transmembrane</keyword>
<evidence type="ECO:0000256" key="1">
    <source>
        <dbReference type="SAM" id="Phobius"/>
    </source>
</evidence>
<accession>A0A9P0HMI7</accession>
<evidence type="ECO:0000313" key="3">
    <source>
        <dbReference type="Proteomes" id="UP001152798"/>
    </source>
</evidence>
<evidence type="ECO:0000313" key="2">
    <source>
        <dbReference type="EMBL" id="CAH1404761.1"/>
    </source>
</evidence>
<protein>
    <submittedName>
        <fullName evidence="2">Uncharacterized protein</fullName>
    </submittedName>
</protein>
<keyword evidence="1" id="KW-1133">Transmembrane helix</keyword>
<proteinExistence type="predicted"/>
<feature type="transmembrane region" description="Helical" evidence="1">
    <location>
        <begin position="33"/>
        <end position="52"/>
    </location>
</feature>
<organism evidence="2 3">
    <name type="scientific">Nezara viridula</name>
    <name type="common">Southern green stink bug</name>
    <name type="synonym">Cimex viridulus</name>
    <dbReference type="NCBI Taxonomy" id="85310"/>
    <lineage>
        <taxon>Eukaryota</taxon>
        <taxon>Metazoa</taxon>
        <taxon>Ecdysozoa</taxon>
        <taxon>Arthropoda</taxon>
        <taxon>Hexapoda</taxon>
        <taxon>Insecta</taxon>
        <taxon>Pterygota</taxon>
        <taxon>Neoptera</taxon>
        <taxon>Paraneoptera</taxon>
        <taxon>Hemiptera</taxon>
        <taxon>Heteroptera</taxon>
        <taxon>Panheteroptera</taxon>
        <taxon>Pentatomomorpha</taxon>
        <taxon>Pentatomoidea</taxon>
        <taxon>Pentatomidae</taxon>
        <taxon>Pentatominae</taxon>
        <taxon>Nezara</taxon>
    </lineage>
</organism>
<dbReference type="EMBL" id="OV725082">
    <property type="protein sequence ID" value="CAH1404761.1"/>
    <property type="molecule type" value="Genomic_DNA"/>
</dbReference>